<organism evidence="1 2">
    <name type="scientific">Dermacentor silvarum</name>
    <name type="common">Tick</name>
    <dbReference type="NCBI Taxonomy" id="543639"/>
    <lineage>
        <taxon>Eukaryota</taxon>
        <taxon>Metazoa</taxon>
        <taxon>Ecdysozoa</taxon>
        <taxon>Arthropoda</taxon>
        <taxon>Chelicerata</taxon>
        <taxon>Arachnida</taxon>
        <taxon>Acari</taxon>
        <taxon>Parasitiformes</taxon>
        <taxon>Ixodida</taxon>
        <taxon>Ixodoidea</taxon>
        <taxon>Ixodidae</taxon>
        <taxon>Rhipicephalinae</taxon>
        <taxon>Dermacentor</taxon>
    </lineage>
</organism>
<sequence>MHARPPSTIWAQSDSRCPLFSGNNLLLPEEPELHGDKAIFGFTLRFLYYELATLVLIMDVFLTGQKRSVERGVEDDVALANDYVDRVLEKMRSDRDLLAAIDPLQVPDVGENSFQITGGQVLGLSAFYRSGNSTVQLSHDTAIVTTPAAVNDVFFTGRHRASRFGLTISGDIEASLNRVYTIIVYRAPIKGGEARLEYFQVDNMEGLKVTRITGVSSAFNWLLKIVANRVARHFQGRIEAALQDEVSKFIATQLDRSRFPALSGNGSRVSTESFAYPGAPF</sequence>
<accession>A0ACB8DV93</accession>
<dbReference type="EMBL" id="CM023470">
    <property type="protein sequence ID" value="KAH7978193.1"/>
    <property type="molecule type" value="Genomic_DNA"/>
</dbReference>
<evidence type="ECO:0000313" key="2">
    <source>
        <dbReference type="Proteomes" id="UP000821865"/>
    </source>
</evidence>
<comment type="caution">
    <text evidence="1">The sequence shown here is derived from an EMBL/GenBank/DDBJ whole genome shotgun (WGS) entry which is preliminary data.</text>
</comment>
<dbReference type="Proteomes" id="UP000821865">
    <property type="component" value="Chromosome 1"/>
</dbReference>
<proteinExistence type="predicted"/>
<gene>
    <name evidence="1" type="ORF">HPB49_004788</name>
</gene>
<keyword evidence="2" id="KW-1185">Reference proteome</keyword>
<evidence type="ECO:0000313" key="1">
    <source>
        <dbReference type="EMBL" id="KAH7978193.1"/>
    </source>
</evidence>
<protein>
    <submittedName>
        <fullName evidence="1">Uncharacterized protein</fullName>
    </submittedName>
</protein>
<reference evidence="1" key="1">
    <citation type="submission" date="2020-05" db="EMBL/GenBank/DDBJ databases">
        <title>Large-scale comparative analyses of tick genomes elucidate their genetic diversity and vector capacities.</title>
        <authorList>
            <person name="Jia N."/>
            <person name="Wang J."/>
            <person name="Shi W."/>
            <person name="Du L."/>
            <person name="Sun Y."/>
            <person name="Zhan W."/>
            <person name="Jiang J."/>
            <person name="Wang Q."/>
            <person name="Zhang B."/>
            <person name="Ji P."/>
            <person name="Sakyi L.B."/>
            <person name="Cui X."/>
            <person name="Yuan T."/>
            <person name="Jiang B."/>
            <person name="Yang W."/>
            <person name="Lam T.T.-Y."/>
            <person name="Chang Q."/>
            <person name="Ding S."/>
            <person name="Wang X."/>
            <person name="Zhu J."/>
            <person name="Ruan X."/>
            <person name="Zhao L."/>
            <person name="Wei J."/>
            <person name="Que T."/>
            <person name="Du C."/>
            <person name="Cheng J."/>
            <person name="Dai P."/>
            <person name="Han X."/>
            <person name="Huang E."/>
            <person name="Gao Y."/>
            <person name="Liu J."/>
            <person name="Shao H."/>
            <person name="Ye R."/>
            <person name="Li L."/>
            <person name="Wei W."/>
            <person name="Wang X."/>
            <person name="Wang C."/>
            <person name="Yang T."/>
            <person name="Huo Q."/>
            <person name="Li W."/>
            <person name="Guo W."/>
            <person name="Chen H."/>
            <person name="Zhou L."/>
            <person name="Ni X."/>
            <person name="Tian J."/>
            <person name="Zhou Y."/>
            <person name="Sheng Y."/>
            <person name="Liu T."/>
            <person name="Pan Y."/>
            <person name="Xia L."/>
            <person name="Li J."/>
            <person name="Zhao F."/>
            <person name="Cao W."/>
        </authorList>
    </citation>
    <scope>NUCLEOTIDE SEQUENCE</scope>
    <source>
        <strain evidence="1">Dsil-2018</strain>
    </source>
</reference>
<name>A0ACB8DV93_DERSI</name>